<dbReference type="AlphaFoldDB" id="A0A0W0S1D1"/>
<sequence>MIPALKIINKNKMNSFQNKKLGVFSSFLFLLITMSVTGCVDLSGGRASEKRPIPKTAQSVIHQSATQKATKKATKTVKKSKSQLYHGEVHTMLGGLGVFSTGMRTLSNTVEEECNVAAPSDMWYNAGNVTREIVTYYQKHKQHRPIILVGHSLGANEQIKVARNLNKAGIPVDLLVTVDAVSQTIVPPNVKHAMNFYKSGYVPMFSGLKLKAVNPEQTRIDNINVAAIKGVTVNHFTIDKEPVVQAMIMEEVKKVLSNANKAKG</sequence>
<protein>
    <submittedName>
        <fullName evidence="1">Uncharacterized protein</fullName>
    </submittedName>
</protein>
<dbReference type="STRING" id="447.Lboz_0480"/>
<gene>
    <name evidence="1" type="ORF">Lboz_0480</name>
</gene>
<comment type="caution">
    <text evidence="1">The sequence shown here is derived from an EMBL/GenBank/DDBJ whole genome shotgun (WGS) entry which is preliminary data.</text>
</comment>
<dbReference type="SUPFAM" id="SSF53474">
    <property type="entry name" value="alpha/beta-Hydrolases"/>
    <property type="match status" value="1"/>
</dbReference>
<evidence type="ECO:0000313" key="2">
    <source>
        <dbReference type="Proteomes" id="UP000054695"/>
    </source>
</evidence>
<dbReference type="EMBL" id="LNXU01000003">
    <property type="protein sequence ID" value="KTC76725.1"/>
    <property type="molecule type" value="Genomic_DNA"/>
</dbReference>
<dbReference type="Proteomes" id="UP000054695">
    <property type="component" value="Unassembled WGS sequence"/>
</dbReference>
<keyword evidence="2" id="KW-1185">Reference proteome</keyword>
<dbReference type="PATRIC" id="fig|447.4.peg.513"/>
<reference evidence="1 2" key="1">
    <citation type="submission" date="2015-11" db="EMBL/GenBank/DDBJ databases">
        <title>Genomic analysis of 38 Legionella species identifies large and diverse effector repertoires.</title>
        <authorList>
            <person name="Burstein D."/>
            <person name="Amaro F."/>
            <person name="Zusman T."/>
            <person name="Lifshitz Z."/>
            <person name="Cohen O."/>
            <person name="Gilbert J.A."/>
            <person name="Pupko T."/>
            <person name="Shuman H.A."/>
            <person name="Segal G."/>
        </authorList>
    </citation>
    <scope>NUCLEOTIDE SEQUENCE [LARGE SCALE GENOMIC DNA]</scope>
    <source>
        <strain evidence="1 2">WIGA</strain>
    </source>
</reference>
<dbReference type="Gene3D" id="3.40.50.1820">
    <property type="entry name" value="alpha/beta hydrolase"/>
    <property type="match status" value="1"/>
</dbReference>
<dbReference type="InterPro" id="IPR029058">
    <property type="entry name" value="AB_hydrolase_fold"/>
</dbReference>
<evidence type="ECO:0000313" key="1">
    <source>
        <dbReference type="EMBL" id="KTC76725.1"/>
    </source>
</evidence>
<accession>A0A0W0S1D1</accession>
<proteinExistence type="predicted"/>
<organism evidence="1 2">
    <name type="scientific">Legionella bozemanae</name>
    <name type="common">Fluoribacter bozemanae</name>
    <dbReference type="NCBI Taxonomy" id="447"/>
    <lineage>
        <taxon>Bacteria</taxon>
        <taxon>Pseudomonadati</taxon>
        <taxon>Pseudomonadota</taxon>
        <taxon>Gammaproteobacteria</taxon>
        <taxon>Legionellales</taxon>
        <taxon>Legionellaceae</taxon>
        <taxon>Legionella</taxon>
    </lineage>
</organism>
<name>A0A0W0S1D1_LEGBO</name>